<proteinExistence type="predicted"/>
<name>A0A0C9TD78_PAXIN</name>
<dbReference type="AlphaFoldDB" id="A0A0C9TD78"/>
<reference evidence="2" key="2">
    <citation type="submission" date="2015-01" db="EMBL/GenBank/DDBJ databases">
        <title>Evolutionary Origins and Diversification of the Mycorrhizal Mutualists.</title>
        <authorList>
            <consortium name="DOE Joint Genome Institute"/>
            <consortium name="Mycorrhizal Genomics Consortium"/>
            <person name="Kohler A."/>
            <person name="Kuo A."/>
            <person name="Nagy L.G."/>
            <person name="Floudas D."/>
            <person name="Copeland A."/>
            <person name="Barry K.W."/>
            <person name="Cichocki N."/>
            <person name="Veneault-Fourrey C."/>
            <person name="LaButti K."/>
            <person name="Lindquist E.A."/>
            <person name="Lipzen A."/>
            <person name="Lundell T."/>
            <person name="Morin E."/>
            <person name="Murat C."/>
            <person name="Riley R."/>
            <person name="Ohm R."/>
            <person name="Sun H."/>
            <person name="Tunlid A."/>
            <person name="Henrissat B."/>
            <person name="Grigoriev I.V."/>
            <person name="Hibbett D.S."/>
            <person name="Martin F."/>
        </authorList>
    </citation>
    <scope>NUCLEOTIDE SEQUENCE [LARGE SCALE GENOMIC DNA]</scope>
    <source>
        <strain evidence="2">ATCC 200175</strain>
    </source>
</reference>
<gene>
    <name evidence="1" type="ORF">PAXINDRAFT_88126</name>
</gene>
<dbReference type="OrthoDB" id="2665876at2759"/>
<reference evidence="1 2" key="1">
    <citation type="submission" date="2014-06" db="EMBL/GenBank/DDBJ databases">
        <authorList>
            <consortium name="DOE Joint Genome Institute"/>
            <person name="Kuo A."/>
            <person name="Kohler A."/>
            <person name="Nagy L.G."/>
            <person name="Floudas D."/>
            <person name="Copeland A."/>
            <person name="Barry K.W."/>
            <person name="Cichocki N."/>
            <person name="Veneault-Fourrey C."/>
            <person name="LaButti K."/>
            <person name="Lindquist E.A."/>
            <person name="Lipzen A."/>
            <person name="Lundell T."/>
            <person name="Morin E."/>
            <person name="Murat C."/>
            <person name="Sun H."/>
            <person name="Tunlid A."/>
            <person name="Henrissat B."/>
            <person name="Grigoriev I.V."/>
            <person name="Hibbett D.S."/>
            <person name="Martin F."/>
            <person name="Nordberg H.P."/>
            <person name="Cantor M.N."/>
            <person name="Hua S.X."/>
        </authorList>
    </citation>
    <scope>NUCLEOTIDE SEQUENCE [LARGE SCALE GENOMIC DNA]</scope>
    <source>
        <strain evidence="1 2">ATCC 200175</strain>
    </source>
</reference>
<dbReference type="Proteomes" id="UP000053647">
    <property type="component" value="Unassembled WGS sequence"/>
</dbReference>
<protein>
    <submittedName>
        <fullName evidence="1">Uncharacterized protein</fullName>
    </submittedName>
</protein>
<sequence length="251" mass="27857">MIHLRPPVASSPCVSVCPVVNSFILQSSGTVPGDSSNHVSPPSWSPPFSRVSARARALSYEFLSTVTILSPIVRKAITSIYAHGPAAHILAYKPVAKKVHSTPAPIEEQFCIVRWLPDDPLEGLTPLPTHPPVFILADALDLNPANWLWPEEVELVQWIVCEHGTAFAWIHTEQGHLDEHYFPPVKIATVPHTPWAQGNIPIPPCIHYQAIQIKKDHISLGIYEPSTASYHSCWFCIVKQDRKSLCLVVVR</sequence>
<dbReference type="EMBL" id="KN819525">
    <property type="protein sequence ID" value="KIJ08983.1"/>
    <property type="molecule type" value="Genomic_DNA"/>
</dbReference>
<accession>A0A0C9TD78</accession>
<keyword evidence="2" id="KW-1185">Reference proteome</keyword>
<organism evidence="1 2">
    <name type="scientific">Paxillus involutus ATCC 200175</name>
    <dbReference type="NCBI Taxonomy" id="664439"/>
    <lineage>
        <taxon>Eukaryota</taxon>
        <taxon>Fungi</taxon>
        <taxon>Dikarya</taxon>
        <taxon>Basidiomycota</taxon>
        <taxon>Agaricomycotina</taxon>
        <taxon>Agaricomycetes</taxon>
        <taxon>Agaricomycetidae</taxon>
        <taxon>Boletales</taxon>
        <taxon>Paxilineae</taxon>
        <taxon>Paxillaceae</taxon>
        <taxon>Paxillus</taxon>
    </lineage>
</organism>
<evidence type="ECO:0000313" key="2">
    <source>
        <dbReference type="Proteomes" id="UP000053647"/>
    </source>
</evidence>
<dbReference type="HOGENOM" id="CLU_092523_3_1_1"/>
<evidence type="ECO:0000313" key="1">
    <source>
        <dbReference type="EMBL" id="KIJ08983.1"/>
    </source>
</evidence>